<reference evidence="1" key="1">
    <citation type="submission" date="2020-08" db="EMBL/GenBank/DDBJ databases">
        <title>Multicomponent nature underlies the extraordinary mechanical properties of spider dragline silk.</title>
        <authorList>
            <person name="Kono N."/>
            <person name="Nakamura H."/>
            <person name="Mori M."/>
            <person name="Yoshida Y."/>
            <person name="Ohtoshi R."/>
            <person name="Malay A.D."/>
            <person name="Moran D.A.P."/>
            <person name="Tomita M."/>
            <person name="Numata K."/>
            <person name="Arakawa K."/>
        </authorList>
    </citation>
    <scope>NUCLEOTIDE SEQUENCE</scope>
</reference>
<organism evidence="1 2">
    <name type="scientific">Trichonephila inaurata madagascariensis</name>
    <dbReference type="NCBI Taxonomy" id="2747483"/>
    <lineage>
        <taxon>Eukaryota</taxon>
        <taxon>Metazoa</taxon>
        <taxon>Ecdysozoa</taxon>
        <taxon>Arthropoda</taxon>
        <taxon>Chelicerata</taxon>
        <taxon>Arachnida</taxon>
        <taxon>Araneae</taxon>
        <taxon>Araneomorphae</taxon>
        <taxon>Entelegynae</taxon>
        <taxon>Araneoidea</taxon>
        <taxon>Nephilidae</taxon>
        <taxon>Trichonephila</taxon>
        <taxon>Trichonephila inaurata</taxon>
    </lineage>
</organism>
<dbReference type="Proteomes" id="UP000886998">
    <property type="component" value="Unassembled WGS sequence"/>
</dbReference>
<dbReference type="AlphaFoldDB" id="A0A8X6XLL3"/>
<sequence length="309" mass="35508">MENSRIASILNHDMKPILKRIYYFIENHWRIFLNILAQPDIFTAAEDILRLINLSSDTLYLKEKELSPLPLVLEEFWMPILVLIHQKDKIPHFLENLLIAQENCKIPICQKTAIAWAIQIILGPSPTSPLGTCFQKKGLLLDFRKLLYACLKGNNQYSFNLCKVIVEELGNKKKYSHLFTIMALKNGMCVPEEHNSQSKSTKEIIFTIDDVLEDLNEIKRQEKPNTCKDNIWSVAPVHMDFSNIPLGAVLSQNSEMEVEEPEENKIDIETSDENFIVNNENDDEGTIEVTVDTNLPASFHPEQFGMLYT</sequence>
<gene>
    <name evidence="1" type="primary">Las1l</name>
    <name evidence="1" type="ORF">TNIN_363301</name>
</gene>
<protein>
    <submittedName>
        <fullName evidence="1">Ribosomal biogenesis protein LAS1L</fullName>
    </submittedName>
</protein>
<evidence type="ECO:0000313" key="1">
    <source>
        <dbReference type="EMBL" id="GFY54882.1"/>
    </source>
</evidence>
<keyword evidence="2" id="KW-1185">Reference proteome</keyword>
<comment type="caution">
    <text evidence="1">The sequence shown here is derived from an EMBL/GenBank/DDBJ whole genome shotgun (WGS) entry which is preliminary data.</text>
</comment>
<dbReference type="EMBL" id="BMAV01010055">
    <property type="protein sequence ID" value="GFY54882.1"/>
    <property type="molecule type" value="Genomic_DNA"/>
</dbReference>
<accession>A0A8X6XLL3</accession>
<proteinExistence type="predicted"/>
<dbReference type="OrthoDB" id="6435588at2759"/>
<evidence type="ECO:0000313" key="2">
    <source>
        <dbReference type="Proteomes" id="UP000886998"/>
    </source>
</evidence>
<name>A0A8X6XLL3_9ARAC</name>